<dbReference type="SUPFAM" id="SSF51735">
    <property type="entry name" value="NAD(P)-binding Rossmann-fold domains"/>
    <property type="match status" value="1"/>
</dbReference>
<dbReference type="EMBL" id="KZ613944">
    <property type="protein sequence ID" value="PMD41720.1"/>
    <property type="molecule type" value="Genomic_DNA"/>
</dbReference>
<dbReference type="Gene3D" id="3.90.25.10">
    <property type="entry name" value="UDP-galactose 4-epimerase, domain 1"/>
    <property type="match status" value="1"/>
</dbReference>
<dbReference type="OrthoDB" id="419598at2759"/>
<name>A0A2J6RT80_HYAVF</name>
<sequence>MEARKILIVGASGRVGRSLLQQLLATSNPPSIRVSTRNREKATFPSNVEVVQGNLEDTSSYPELFNAVDRAFIYANPRTRLPQLLSAAKDGNVQYIVLLSSMTVEFDPKSDIGKAHVNAENAIKESGIAYTFIRPRNFSSNTCLFWAPIMERTGKLWMTYPRSQTAPVSEDDIAAVALVALTTGKLHNQAVPLCGPISISQQEQVEAINRLRQREGKKPIDLIILPPEEWKAKMMSWRKDDFDPIFADQLIAWWKENEDRPELIQSSERITGRPSQSYEEWLELNKDAFLKD</sequence>
<dbReference type="Proteomes" id="UP000235786">
    <property type="component" value="Unassembled WGS sequence"/>
</dbReference>
<dbReference type="AlphaFoldDB" id="A0A2J6RT80"/>
<dbReference type="Pfam" id="PF13460">
    <property type="entry name" value="NAD_binding_10"/>
    <property type="match status" value="1"/>
</dbReference>
<dbReference type="InterPro" id="IPR036291">
    <property type="entry name" value="NAD(P)-bd_dom_sf"/>
</dbReference>
<protein>
    <submittedName>
        <fullName evidence="2">NAD(P)-binding protein</fullName>
    </submittedName>
</protein>
<dbReference type="STRING" id="1149755.A0A2J6RT80"/>
<dbReference type="InterPro" id="IPR016040">
    <property type="entry name" value="NAD(P)-bd_dom"/>
</dbReference>
<dbReference type="InterPro" id="IPR051604">
    <property type="entry name" value="Ergot_Alk_Oxidoreductase"/>
</dbReference>
<feature type="domain" description="NAD(P)-binding" evidence="1">
    <location>
        <begin position="10"/>
        <end position="181"/>
    </location>
</feature>
<evidence type="ECO:0000313" key="2">
    <source>
        <dbReference type="EMBL" id="PMD41720.1"/>
    </source>
</evidence>
<keyword evidence="3" id="KW-1185">Reference proteome</keyword>
<organism evidence="2 3">
    <name type="scientific">Hyaloscypha variabilis (strain UAMH 11265 / GT02V1 / F)</name>
    <name type="common">Meliniomyces variabilis</name>
    <dbReference type="NCBI Taxonomy" id="1149755"/>
    <lineage>
        <taxon>Eukaryota</taxon>
        <taxon>Fungi</taxon>
        <taxon>Dikarya</taxon>
        <taxon>Ascomycota</taxon>
        <taxon>Pezizomycotina</taxon>
        <taxon>Leotiomycetes</taxon>
        <taxon>Helotiales</taxon>
        <taxon>Hyaloscyphaceae</taxon>
        <taxon>Hyaloscypha</taxon>
        <taxon>Hyaloscypha variabilis</taxon>
    </lineage>
</organism>
<dbReference type="PANTHER" id="PTHR43162">
    <property type="match status" value="1"/>
</dbReference>
<gene>
    <name evidence="2" type="ORF">L207DRAFT_633056</name>
</gene>
<reference evidence="2 3" key="1">
    <citation type="submission" date="2016-04" db="EMBL/GenBank/DDBJ databases">
        <title>A degradative enzymes factory behind the ericoid mycorrhizal symbiosis.</title>
        <authorList>
            <consortium name="DOE Joint Genome Institute"/>
            <person name="Martino E."/>
            <person name="Morin E."/>
            <person name="Grelet G."/>
            <person name="Kuo A."/>
            <person name="Kohler A."/>
            <person name="Daghino S."/>
            <person name="Barry K."/>
            <person name="Choi C."/>
            <person name="Cichocki N."/>
            <person name="Clum A."/>
            <person name="Copeland A."/>
            <person name="Hainaut M."/>
            <person name="Haridas S."/>
            <person name="Labutti K."/>
            <person name="Lindquist E."/>
            <person name="Lipzen A."/>
            <person name="Khouja H.-R."/>
            <person name="Murat C."/>
            <person name="Ohm R."/>
            <person name="Olson A."/>
            <person name="Spatafora J."/>
            <person name="Veneault-Fourrey C."/>
            <person name="Henrissat B."/>
            <person name="Grigoriev I."/>
            <person name="Martin F."/>
            <person name="Perotto S."/>
        </authorList>
    </citation>
    <scope>NUCLEOTIDE SEQUENCE [LARGE SCALE GENOMIC DNA]</scope>
    <source>
        <strain evidence="2 3">F</strain>
    </source>
</reference>
<evidence type="ECO:0000259" key="1">
    <source>
        <dbReference type="Pfam" id="PF13460"/>
    </source>
</evidence>
<dbReference type="Gene3D" id="3.40.50.720">
    <property type="entry name" value="NAD(P)-binding Rossmann-like Domain"/>
    <property type="match status" value="1"/>
</dbReference>
<accession>A0A2J6RT80</accession>
<proteinExistence type="predicted"/>
<dbReference type="PANTHER" id="PTHR43162:SF1">
    <property type="entry name" value="PRESTALK A DIFFERENTIATION PROTEIN A"/>
    <property type="match status" value="1"/>
</dbReference>
<evidence type="ECO:0000313" key="3">
    <source>
        <dbReference type="Proteomes" id="UP000235786"/>
    </source>
</evidence>